<evidence type="ECO:0000256" key="3">
    <source>
        <dbReference type="ARBA" id="ARBA00012438"/>
    </source>
</evidence>
<dbReference type="Pfam" id="PF00512">
    <property type="entry name" value="HisKA"/>
    <property type="match status" value="1"/>
</dbReference>
<dbReference type="Pfam" id="PF08448">
    <property type="entry name" value="PAS_4"/>
    <property type="match status" value="1"/>
</dbReference>
<accession>A0A8J7KEA6</accession>
<dbReference type="Pfam" id="PF02743">
    <property type="entry name" value="dCache_1"/>
    <property type="match status" value="1"/>
</dbReference>
<dbReference type="InterPro" id="IPR000700">
    <property type="entry name" value="PAS-assoc_C"/>
</dbReference>
<dbReference type="InterPro" id="IPR036890">
    <property type="entry name" value="HATPase_C_sf"/>
</dbReference>
<dbReference type="PANTHER" id="PTHR43711">
    <property type="entry name" value="TWO-COMPONENT HISTIDINE KINASE"/>
    <property type="match status" value="1"/>
</dbReference>
<dbReference type="InterPro" id="IPR033479">
    <property type="entry name" value="dCache_1"/>
</dbReference>
<dbReference type="Pfam" id="PF13426">
    <property type="entry name" value="PAS_9"/>
    <property type="match status" value="2"/>
</dbReference>
<feature type="domain" description="PAS" evidence="14">
    <location>
        <begin position="597"/>
        <end position="642"/>
    </location>
</feature>
<evidence type="ECO:0000259" key="15">
    <source>
        <dbReference type="PROSITE" id="PS50113"/>
    </source>
</evidence>
<keyword evidence="8" id="KW-0418">Kinase</keyword>
<dbReference type="SUPFAM" id="SSF55785">
    <property type="entry name" value="PYP-like sensor domain (PAS domain)"/>
    <property type="match status" value="3"/>
</dbReference>
<dbReference type="SUPFAM" id="SSF47384">
    <property type="entry name" value="Homodimeric domain of signal transducing histidine kinase"/>
    <property type="match status" value="1"/>
</dbReference>
<dbReference type="InterPro" id="IPR035965">
    <property type="entry name" value="PAS-like_dom_sf"/>
</dbReference>
<evidence type="ECO:0000256" key="9">
    <source>
        <dbReference type="ARBA" id="ARBA00022989"/>
    </source>
</evidence>
<dbReference type="InterPro" id="IPR001610">
    <property type="entry name" value="PAC"/>
</dbReference>
<feature type="transmembrane region" description="Helical" evidence="12">
    <location>
        <begin position="25"/>
        <end position="47"/>
    </location>
</feature>
<dbReference type="InterPro" id="IPR000014">
    <property type="entry name" value="PAS"/>
</dbReference>
<dbReference type="InterPro" id="IPR013656">
    <property type="entry name" value="PAS_4"/>
</dbReference>
<comment type="caution">
    <text evidence="16">The sequence shown here is derived from an EMBL/GenBank/DDBJ whole genome shotgun (WGS) entry which is preliminary data.</text>
</comment>
<proteinExistence type="predicted"/>
<feature type="domain" description="Histidine kinase" evidence="13">
    <location>
        <begin position="739"/>
        <end position="963"/>
    </location>
</feature>
<keyword evidence="5" id="KW-0597">Phosphoprotein</keyword>
<name>A0A8J7KEA6_9NEIS</name>
<feature type="domain" description="PAC" evidence="15">
    <location>
        <begin position="545"/>
        <end position="596"/>
    </location>
</feature>
<dbReference type="PROSITE" id="PS50112">
    <property type="entry name" value="PAS"/>
    <property type="match status" value="2"/>
</dbReference>
<dbReference type="PRINTS" id="PR00344">
    <property type="entry name" value="BCTRLSENSOR"/>
</dbReference>
<dbReference type="InterPro" id="IPR036097">
    <property type="entry name" value="HisK_dim/P_sf"/>
</dbReference>
<dbReference type="PROSITE" id="PS50113">
    <property type="entry name" value="PAC"/>
    <property type="match status" value="2"/>
</dbReference>
<dbReference type="PANTHER" id="PTHR43711:SF26">
    <property type="entry name" value="SENSOR HISTIDINE KINASE RCSC"/>
    <property type="match status" value="1"/>
</dbReference>
<sequence>MKSLRSSRPPMLPGAGNPSLSRLRLGLLLVFFLLSMAVILSAIWVSIREYRHELNQAVQQNVGLARSLDEHAARSFISVEQALDNLGEILTRSNGVDGSNQADMYQMLVSKKALTPQIRGIITIDSQGFIHTHGLEFPARRIDLSDRSYFKFHRSNPDTRSQIGQPVISRTDGKWLIPVTQRVNRPDGSFGGVLLAAVEPAYFLDFYKSLHLTEGQSVRLMLDDGTILLNYPFNDRELGNNERPMMPALSGKQAEGDTLNKEWTDPKTGQTELVSFHEHGGAHPLIVMVSSNKDVLLAKYRQDTLLRIIATLALMLVITGLLYLLFRQIRHAEQVESRLYLTQFTVDHGPDPVLWCDSDGYLSYANQNLIRLAGLDENEWYHLRFTDFLPRITAEKWQSLWSELREKQHLMLETQLRIKDDQLLPVEITLALIEYQATKYLCVTARDISQRIQTQTELRRHRDQLQELVLERTAEVSTVLDASPLAIMLAVQGKIRLVNPAFEILLGFPASDIIGRPTHTIFASASHYTEKRAQISQALLSGGAYRDEIELYRHDHSPFWAMVNIKSLVPGDTSKGEIAVIEDITAQRIAAQTLKQSERLKRTVIDQSADGFLLLNHRQRVVEINPAICLMLGFSREELLDRDPAFLWGEPCFRQVFPKEIQLHPGYNHVGEVTLPTRDGESRPFLINSGAIHADDGKLEHLFAFFTNISQLKEIERHLVDAKEAAEAANQAKSTFLANMSHELRTPMHAILSFSEIGMAKADKVPGPSLIRYFDRIHASGQRLLVLLNDLLDMSRLEANKMQYDKEYCALLDIVQSAANELGGLLSARNLSVHIDESTGQEIAALFDRARITQVVVNVLSNAIKFSPADSAIEVSIQADLRLPSGETAVGILVRDHGPGVPDEELESIFDKFIQSSKLRVDGGTGLGLAISRQIMEDHGGAIIASNHPLGGAIFSLLLPQGAAHGQDLF</sequence>
<evidence type="ECO:0000256" key="2">
    <source>
        <dbReference type="ARBA" id="ARBA00004651"/>
    </source>
</evidence>
<protein>
    <recommendedName>
        <fullName evidence="3">histidine kinase</fullName>
        <ecNumber evidence="3">2.7.13.3</ecNumber>
    </recommendedName>
</protein>
<dbReference type="Gene3D" id="1.10.287.130">
    <property type="match status" value="1"/>
</dbReference>
<gene>
    <name evidence="16" type="ORF">INR99_08025</name>
</gene>
<dbReference type="CDD" id="cd00075">
    <property type="entry name" value="HATPase"/>
    <property type="match status" value="1"/>
</dbReference>
<keyword evidence="4" id="KW-1003">Cell membrane</keyword>
<dbReference type="SUPFAM" id="SSF55874">
    <property type="entry name" value="ATPase domain of HSP90 chaperone/DNA topoisomerase II/histidine kinase"/>
    <property type="match status" value="1"/>
</dbReference>
<dbReference type="CDD" id="cd12915">
    <property type="entry name" value="PDC2_DGC_like"/>
    <property type="match status" value="1"/>
</dbReference>
<dbReference type="SMART" id="SM00387">
    <property type="entry name" value="HATPase_c"/>
    <property type="match status" value="1"/>
</dbReference>
<comment type="catalytic activity">
    <reaction evidence="1">
        <text>ATP + protein L-histidine = ADP + protein N-phospho-L-histidine.</text>
        <dbReference type="EC" id="2.7.13.3"/>
    </reaction>
</comment>
<dbReference type="AlphaFoldDB" id="A0A8J7KEA6"/>
<evidence type="ECO:0000313" key="16">
    <source>
        <dbReference type="EMBL" id="MBE9609294.1"/>
    </source>
</evidence>
<dbReference type="GO" id="GO:0000155">
    <property type="term" value="F:phosphorelay sensor kinase activity"/>
    <property type="evidence" value="ECO:0007669"/>
    <property type="project" value="InterPro"/>
</dbReference>
<reference evidence="16 17" key="1">
    <citation type="submission" date="2020-10" db="EMBL/GenBank/DDBJ databases">
        <title>The genome sequence of Chitinilyticum litopenaei 4Y14.</title>
        <authorList>
            <person name="Liu Y."/>
        </authorList>
    </citation>
    <scope>NUCLEOTIDE SEQUENCE [LARGE SCALE GENOMIC DNA]</scope>
    <source>
        <strain evidence="16 17">4Y14</strain>
    </source>
</reference>
<evidence type="ECO:0000256" key="5">
    <source>
        <dbReference type="ARBA" id="ARBA00022553"/>
    </source>
</evidence>
<evidence type="ECO:0000256" key="7">
    <source>
        <dbReference type="ARBA" id="ARBA00022692"/>
    </source>
</evidence>
<dbReference type="CDD" id="cd00130">
    <property type="entry name" value="PAS"/>
    <property type="match status" value="3"/>
</dbReference>
<dbReference type="Gene3D" id="3.30.565.10">
    <property type="entry name" value="Histidine kinase-like ATPase, C-terminal domain"/>
    <property type="match status" value="1"/>
</dbReference>
<evidence type="ECO:0000256" key="1">
    <source>
        <dbReference type="ARBA" id="ARBA00000085"/>
    </source>
</evidence>
<evidence type="ECO:0000256" key="10">
    <source>
        <dbReference type="ARBA" id="ARBA00023012"/>
    </source>
</evidence>
<dbReference type="SMART" id="SM00388">
    <property type="entry name" value="HisKA"/>
    <property type="match status" value="1"/>
</dbReference>
<dbReference type="Gene3D" id="3.30.450.20">
    <property type="entry name" value="PAS domain"/>
    <property type="match status" value="5"/>
</dbReference>
<evidence type="ECO:0000256" key="12">
    <source>
        <dbReference type="SAM" id="Phobius"/>
    </source>
</evidence>
<evidence type="ECO:0000256" key="8">
    <source>
        <dbReference type="ARBA" id="ARBA00022777"/>
    </source>
</evidence>
<dbReference type="Proteomes" id="UP000604481">
    <property type="component" value="Unassembled WGS sequence"/>
</dbReference>
<evidence type="ECO:0000259" key="13">
    <source>
        <dbReference type="PROSITE" id="PS50109"/>
    </source>
</evidence>
<dbReference type="GO" id="GO:0005886">
    <property type="term" value="C:plasma membrane"/>
    <property type="evidence" value="ECO:0007669"/>
    <property type="project" value="UniProtKB-SubCell"/>
</dbReference>
<evidence type="ECO:0000313" key="17">
    <source>
        <dbReference type="Proteomes" id="UP000604481"/>
    </source>
</evidence>
<dbReference type="NCBIfam" id="TIGR00229">
    <property type="entry name" value="sensory_box"/>
    <property type="match status" value="3"/>
</dbReference>
<dbReference type="EMBL" id="JADFUA010000004">
    <property type="protein sequence ID" value="MBE9609294.1"/>
    <property type="molecule type" value="Genomic_DNA"/>
</dbReference>
<keyword evidence="10" id="KW-0902">Two-component regulatory system</keyword>
<dbReference type="InterPro" id="IPR004358">
    <property type="entry name" value="Sig_transdc_His_kin-like_C"/>
</dbReference>
<feature type="transmembrane region" description="Helical" evidence="12">
    <location>
        <begin position="305"/>
        <end position="326"/>
    </location>
</feature>
<dbReference type="SMART" id="SM00086">
    <property type="entry name" value="PAC"/>
    <property type="match status" value="3"/>
</dbReference>
<feature type="domain" description="PAS" evidence="14">
    <location>
        <begin position="472"/>
        <end position="516"/>
    </location>
</feature>
<dbReference type="InterPro" id="IPR003594">
    <property type="entry name" value="HATPase_dom"/>
</dbReference>
<evidence type="ECO:0000256" key="11">
    <source>
        <dbReference type="ARBA" id="ARBA00023136"/>
    </source>
</evidence>
<keyword evidence="9 12" id="KW-1133">Transmembrane helix</keyword>
<dbReference type="InterPro" id="IPR050736">
    <property type="entry name" value="Sensor_HK_Regulatory"/>
</dbReference>
<dbReference type="EC" id="2.7.13.3" evidence="3"/>
<dbReference type="PROSITE" id="PS50109">
    <property type="entry name" value="HIS_KIN"/>
    <property type="match status" value="1"/>
</dbReference>
<dbReference type="CDD" id="cd00082">
    <property type="entry name" value="HisKA"/>
    <property type="match status" value="1"/>
</dbReference>
<dbReference type="RefSeq" id="WP_194115826.1">
    <property type="nucleotide sequence ID" value="NZ_JADFUA010000004.1"/>
</dbReference>
<dbReference type="CDD" id="cd12914">
    <property type="entry name" value="PDC1_DGC_like"/>
    <property type="match status" value="1"/>
</dbReference>
<keyword evidence="11 12" id="KW-0472">Membrane</keyword>
<dbReference type="InterPro" id="IPR003661">
    <property type="entry name" value="HisK_dim/P_dom"/>
</dbReference>
<evidence type="ECO:0000256" key="4">
    <source>
        <dbReference type="ARBA" id="ARBA00022475"/>
    </source>
</evidence>
<dbReference type="Pfam" id="PF02518">
    <property type="entry name" value="HATPase_c"/>
    <property type="match status" value="1"/>
</dbReference>
<organism evidence="16 17">
    <name type="scientific">Chitinilyticum piscinae</name>
    <dbReference type="NCBI Taxonomy" id="2866724"/>
    <lineage>
        <taxon>Bacteria</taxon>
        <taxon>Pseudomonadati</taxon>
        <taxon>Pseudomonadota</taxon>
        <taxon>Betaproteobacteria</taxon>
        <taxon>Neisseriales</taxon>
        <taxon>Chitinibacteraceae</taxon>
        <taxon>Chitinilyticum</taxon>
    </lineage>
</organism>
<feature type="domain" description="PAC" evidence="15">
    <location>
        <begin position="669"/>
        <end position="721"/>
    </location>
</feature>
<keyword evidence="6" id="KW-0808">Transferase</keyword>
<comment type="subcellular location">
    <subcellularLocation>
        <location evidence="2">Cell membrane</location>
        <topology evidence="2">Multi-pass membrane protein</topology>
    </subcellularLocation>
</comment>
<evidence type="ECO:0000259" key="14">
    <source>
        <dbReference type="PROSITE" id="PS50112"/>
    </source>
</evidence>
<keyword evidence="17" id="KW-1185">Reference proteome</keyword>
<keyword evidence="7 12" id="KW-0812">Transmembrane</keyword>
<evidence type="ECO:0000256" key="6">
    <source>
        <dbReference type="ARBA" id="ARBA00022679"/>
    </source>
</evidence>
<dbReference type="SMART" id="SM00091">
    <property type="entry name" value="PAS"/>
    <property type="match status" value="3"/>
</dbReference>
<dbReference type="InterPro" id="IPR005467">
    <property type="entry name" value="His_kinase_dom"/>
</dbReference>